<dbReference type="GO" id="GO:0070297">
    <property type="term" value="P:regulation of phosphorelay signal transduction system"/>
    <property type="evidence" value="ECO:0007669"/>
    <property type="project" value="TreeGrafter"/>
</dbReference>
<dbReference type="AlphaFoldDB" id="A0A1H4PJ50"/>
<dbReference type="PANTHER" id="PTHR48100:SF15">
    <property type="entry name" value="SEDOHEPTULOSE 1,7-BISPHOSPHATASE"/>
    <property type="match status" value="1"/>
</dbReference>
<sequence>MSERTPELWLIRHGETEWSKSGQHTSFTDLPLTPFGVEQAKRLQPVLAKVDFDLVLTSPRQRAMVTAELAGIHHRAEVDEDLQEWNYGIHEGVTTAQVHETDPTWNVWRSENPGGEWLAQVESRTERVIERCMDNGGRCALIAHAHVFRVLAGMFLVKEGIFGEHLMLSTASISVLGIDRGVRVIKRWNEMPPE</sequence>
<dbReference type="PANTHER" id="PTHR48100">
    <property type="entry name" value="BROAD-SPECIFICITY PHOSPHATASE YOR283W-RELATED"/>
    <property type="match status" value="1"/>
</dbReference>
<dbReference type="SUPFAM" id="SSF53254">
    <property type="entry name" value="Phosphoglycerate mutase-like"/>
    <property type="match status" value="1"/>
</dbReference>
<evidence type="ECO:0000313" key="3">
    <source>
        <dbReference type="EMBL" id="SEC07493.1"/>
    </source>
</evidence>
<organism evidence="3 4">
    <name type="scientific">Terriglobus roseus</name>
    <dbReference type="NCBI Taxonomy" id="392734"/>
    <lineage>
        <taxon>Bacteria</taxon>
        <taxon>Pseudomonadati</taxon>
        <taxon>Acidobacteriota</taxon>
        <taxon>Terriglobia</taxon>
        <taxon>Terriglobales</taxon>
        <taxon>Acidobacteriaceae</taxon>
        <taxon>Terriglobus</taxon>
    </lineage>
</organism>
<reference evidence="3 4" key="1">
    <citation type="submission" date="2016-10" db="EMBL/GenBank/DDBJ databases">
        <authorList>
            <person name="de Groot N.N."/>
        </authorList>
    </citation>
    <scope>NUCLEOTIDE SEQUENCE [LARGE SCALE GENOMIC DNA]</scope>
    <source>
        <strain evidence="3 4">AB35.6</strain>
    </source>
</reference>
<dbReference type="InterPro" id="IPR029033">
    <property type="entry name" value="His_PPase_superfam"/>
</dbReference>
<feature type="active site" description="Tele-phosphohistidine intermediate" evidence="1">
    <location>
        <position position="13"/>
    </location>
</feature>
<dbReference type="InterPro" id="IPR013078">
    <property type="entry name" value="His_Pase_superF_clade-1"/>
</dbReference>
<evidence type="ECO:0000256" key="1">
    <source>
        <dbReference type="PIRSR" id="PIRSR613078-1"/>
    </source>
</evidence>
<dbReference type="EMBL" id="FNSD01000001">
    <property type="protein sequence ID" value="SEC07493.1"/>
    <property type="molecule type" value="Genomic_DNA"/>
</dbReference>
<protein>
    <submittedName>
        <fullName evidence="3">Probable phosphoglycerate mutase</fullName>
    </submittedName>
</protein>
<proteinExistence type="predicted"/>
<dbReference type="Gene3D" id="3.40.50.1240">
    <property type="entry name" value="Phosphoglycerate mutase-like"/>
    <property type="match status" value="1"/>
</dbReference>
<dbReference type="InterPro" id="IPR050275">
    <property type="entry name" value="PGM_Phosphatase"/>
</dbReference>
<dbReference type="RefSeq" id="WP_074654424.1">
    <property type="nucleotide sequence ID" value="NZ_FNSD01000001.1"/>
</dbReference>
<dbReference type="Pfam" id="PF00300">
    <property type="entry name" value="His_Phos_1"/>
    <property type="match status" value="1"/>
</dbReference>
<name>A0A1H4PJ50_9BACT</name>
<feature type="active site" description="Proton donor/acceptor" evidence="1">
    <location>
        <position position="84"/>
    </location>
</feature>
<gene>
    <name evidence="3" type="ORF">SAMN05443244_2581</name>
</gene>
<dbReference type="CDD" id="cd07067">
    <property type="entry name" value="HP_PGM_like"/>
    <property type="match status" value="1"/>
</dbReference>
<evidence type="ECO:0000313" key="4">
    <source>
        <dbReference type="Proteomes" id="UP000182409"/>
    </source>
</evidence>
<feature type="binding site" evidence="2">
    <location>
        <begin position="84"/>
        <end position="87"/>
    </location>
    <ligand>
        <name>substrate</name>
    </ligand>
</feature>
<feature type="binding site" evidence="2">
    <location>
        <position position="62"/>
    </location>
    <ligand>
        <name>substrate</name>
    </ligand>
</feature>
<evidence type="ECO:0000256" key="2">
    <source>
        <dbReference type="PIRSR" id="PIRSR613078-2"/>
    </source>
</evidence>
<dbReference type="Proteomes" id="UP000182409">
    <property type="component" value="Unassembled WGS sequence"/>
</dbReference>
<accession>A0A1H4PJ50</accession>
<dbReference type="OrthoDB" id="9781415at2"/>
<dbReference type="SMART" id="SM00855">
    <property type="entry name" value="PGAM"/>
    <property type="match status" value="1"/>
</dbReference>
<dbReference type="GO" id="GO:0101006">
    <property type="term" value="F:protein histidine phosphatase activity"/>
    <property type="evidence" value="ECO:0007669"/>
    <property type="project" value="TreeGrafter"/>
</dbReference>